<proteinExistence type="predicted"/>
<protein>
    <submittedName>
        <fullName evidence="1">Uncharacterized protein</fullName>
    </submittedName>
</protein>
<dbReference type="EMBL" id="FOWC01000033">
    <property type="protein sequence ID" value="SFQ82090.1"/>
    <property type="molecule type" value="Genomic_DNA"/>
</dbReference>
<dbReference type="AlphaFoldDB" id="A0A1I6BME4"/>
<reference evidence="1 2" key="1">
    <citation type="submission" date="2016-10" db="EMBL/GenBank/DDBJ databases">
        <authorList>
            <person name="de Groot N.N."/>
        </authorList>
    </citation>
    <scope>NUCLEOTIDE SEQUENCE [LARGE SCALE GENOMIC DNA]</scope>
    <source>
        <strain evidence="1 2">DSM 44637</strain>
    </source>
</reference>
<dbReference type="RefSeq" id="WP_143132662.1">
    <property type="nucleotide sequence ID" value="NZ_FOWC01000033.1"/>
</dbReference>
<dbReference type="OrthoDB" id="3698918at2"/>
<organism evidence="1 2">
    <name type="scientific">Amycolatopsis rubida</name>
    <dbReference type="NCBI Taxonomy" id="112413"/>
    <lineage>
        <taxon>Bacteria</taxon>
        <taxon>Bacillati</taxon>
        <taxon>Actinomycetota</taxon>
        <taxon>Actinomycetes</taxon>
        <taxon>Pseudonocardiales</taxon>
        <taxon>Pseudonocardiaceae</taxon>
        <taxon>Amycolatopsis</taxon>
    </lineage>
</organism>
<sequence length="146" mass="16394">MTAPDAQVPWVTRLSYELSEGLRADVPVFLGGTVAAGLAYIPGYPEVGEGTLARIAEAEITDDLREATYRVRGGLEAMRGFGDPCGRTCRIGWTRCPTTRRRRGRRLRWTKCGEACRSHSESPRAPVPSRLIIGTAWRRRRSEFEW</sequence>
<gene>
    <name evidence="1" type="ORF">SAMN05421854_1336</name>
</gene>
<evidence type="ECO:0000313" key="2">
    <source>
        <dbReference type="Proteomes" id="UP000199137"/>
    </source>
</evidence>
<name>A0A1I6BME4_9PSEU</name>
<dbReference type="STRING" id="112413.SAMN05421854_1336"/>
<evidence type="ECO:0000313" key="1">
    <source>
        <dbReference type="EMBL" id="SFQ82090.1"/>
    </source>
</evidence>
<dbReference type="Proteomes" id="UP000199137">
    <property type="component" value="Unassembled WGS sequence"/>
</dbReference>
<accession>A0A1I6BME4</accession>